<keyword evidence="2" id="KW-0547">Nucleotide-binding</keyword>
<dbReference type="Proteomes" id="UP001612915">
    <property type="component" value="Unassembled WGS sequence"/>
</dbReference>
<evidence type="ECO:0000259" key="6">
    <source>
        <dbReference type="Pfam" id="PF08245"/>
    </source>
</evidence>
<dbReference type="PANTHER" id="PTHR43024:SF1">
    <property type="entry name" value="UDP-N-ACETYLMURAMOYL-TRIPEPTIDE--D-ALANYL-D-ALANINE LIGASE"/>
    <property type="match status" value="1"/>
</dbReference>
<evidence type="ECO:0000313" key="8">
    <source>
        <dbReference type="Proteomes" id="UP001612915"/>
    </source>
</evidence>
<dbReference type="Gene3D" id="3.90.190.20">
    <property type="entry name" value="Mur ligase, C-terminal domain"/>
    <property type="match status" value="1"/>
</dbReference>
<name>A0ABW8AJ65_9ACTN</name>
<dbReference type="Pfam" id="PF02875">
    <property type="entry name" value="Mur_ligase_C"/>
    <property type="match status" value="1"/>
</dbReference>
<sequence>MSALHVGLIFLVTLLAAPRWLRVAQREHYEAGRVTAIAARWLRVVPVNQRFGAALLGVLALGVLLVAVGGVAVGGALAVLAVLASAFWPWGLAWRGKEKKLAFTPRARRLALAGLSLVLVLDAVALGLALASPVWVQALGVLLAGLVALGSPVVTDAACALATPVEKRLSAQWVTLAQKRFQEIHPTVVAITGSYGKTSTKNYAAHLIGPYKATVPSPASFNNLMGLSKAVNDRLTPGTDVFIAEMGTYGPGEIAALCELFPPDVSAITAIGDVHLERMGSRANIVKAKSEILVPARTVVLNLDSPELRAVADSQVSAGKEVWRVGTGPEATDVQVRPASGVETPGTVTVVVRGEDLGSWPVAPTVHPTNLAVAIALVSSLGVPPAIWLKRIGSIPEVPHRREVSTSPAGVTVIDDTYNANPDGALSALELGLRLADEQRGRLWVVTPGMIELGDREFEENQRLGEQVLARGASLMVVGYTNRAAFEAAVKRVVAEADGGLGRAEFLPDRPSAVKKVHEQARRGDVVLFENDLPDHYP</sequence>
<dbReference type="Gene3D" id="3.40.1190.10">
    <property type="entry name" value="Mur-like, catalytic domain"/>
    <property type="match status" value="1"/>
</dbReference>
<feature type="domain" description="Mur ligase C-terminal" evidence="5">
    <location>
        <begin position="400"/>
        <end position="529"/>
    </location>
</feature>
<evidence type="ECO:0000256" key="4">
    <source>
        <dbReference type="SAM" id="Phobius"/>
    </source>
</evidence>
<protein>
    <submittedName>
        <fullName evidence="7">Mur ligase family protein</fullName>
    </submittedName>
</protein>
<comment type="caution">
    <text evidence="7">The sequence shown here is derived from an EMBL/GenBank/DDBJ whole genome shotgun (WGS) entry which is preliminary data.</text>
</comment>
<dbReference type="PANTHER" id="PTHR43024">
    <property type="entry name" value="UDP-N-ACETYLMURAMOYL-TRIPEPTIDE--D-ALANYL-D-ALANINE LIGASE"/>
    <property type="match status" value="1"/>
</dbReference>
<dbReference type="EMBL" id="JBITLV010000001">
    <property type="protein sequence ID" value="MFI7586408.1"/>
    <property type="molecule type" value="Genomic_DNA"/>
</dbReference>
<evidence type="ECO:0000256" key="2">
    <source>
        <dbReference type="ARBA" id="ARBA00022741"/>
    </source>
</evidence>
<feature type="transmembrane region" description="Helical" evidence="4">
    <location>
        <begin position="56"/>
        <end position="89"/>
    </location>
</feature>
<evidence type="ECO:0000256" key="3">
    <source>
        <dbReference type="ARBA" id="ARBA00022840"/>
    </source>
</evidence>
<accession>A0ABW8AJ65</accession>
<feature type="domain" description="Mur ligase central" evidence="6">
    <location>
        <begin position="191"/>
        <end position="377"/>
    </location>
</feature>
<dbReference type="Pfam" id="PF08245">
    <property type="entry name" value="Mur_ligase_M"/>
    <property type="match status" value="1"/>
</dbReference>
<keyword evidence="4" id="KW-0812">Transmembrane</keyword>
<evidence type="ECO:0000313" key="7">
    <source>
        <dbReference type="EMBL" id="MFI7586408.1"/>
    </source>
</evidence>
<dbReference type="InterPro" id="IPR051046">
    <property type="entry name" value="MurCDEF_CellWall_CoF430Synth"/>
</dbReference>
<dbReference type="GO" id="GO:0016874">
    <property type="term" value="F:ligase activity"/>
    <property type="evidence" value="ECO:0007669"/>
    <property type="project" value="UniProtKB-KW"/>
</dbReference>
<organism evidence="7 8">
    <name type="scientific">Spongisporangium articulatum</name>
    <dbReference type="NCBI Taxonomy" id="3362603"/>
    <lineage>
        <taxon>Bacteria</taxon>
        <taxon>Bacillati</taxon>
        <taxon>Actinomycetota</taxon>
        <taxon>Actinomycetes</taxon>
        <taxon>Kineosporiales</taxon>
        <taxon>Kineosporiaceae</taxon>
        <taxon>Spongisporangium</taxon>
    </lineage>
</organism>
<keyword evidence="1 7" id="KW-0436">Ligase</keyword>
<dbReference type="InterPro" id="IPR036565">
    <property type="entry name" value="Mur-like_cat_sf"/>
</dbReference>
<dbReference type="InterPro" id="IPR013221">
    <property type="entry name" value="Mur_ligase_cen"/>
</dbReference>
<evidence type="ECO:0000256" key="1">
    <source>
        <dbReference type="ARBA" id="ARBA00022598"/>
    </source>
</evidence>
<dbReference type="InterPro" id="IPR004101">
    <property type="entry name" value="Mur_ligase_C"/>
</dbReference>
<dbReference type="SUPFAM" id="SSF53623">
    <property type="entry name" value="MurD-like peptide ligases, catalytic domain"/>
    <property type="match status" value="1"/>
</dbReference>
<dbReference type="SUPFAM" id="SSF53244">
    <property type="entry name" value="MurD-like peptide ligases, peptide-binding domain"/>
    <property type="match status" value="1"/>
</dbReference>
<reference evidence="7 8" key="1">
    <citation type="submission" date="2024-10" db="EMBL/GenBank/DDBJ databases">
        <title>The Natural Products Discovery Center: Release of the First 8490 Sequenced Strains for Exploring Actinobacteria Biosynthetic Diversity.</title>
        <authorList>
            <person name="Kalkreuter E."/>
            <person name="Kautsar S.A."/>
            <person name="Yang D."/>
            <person name="Bader C.D."/>
            <person name="Teijaro C.N."/>
            <person name="Fluegel L."/>
            <person name="Davis C.M."/>
            <person name="Simpson J.R."/>
            <person name="Lauterbach L."/>
            <person name="Steele A.D."/>
            <person name="Gui C."/>
            <person name="Meng S."/>
            <person name="Li G."/>
            <person name="Viehrig K."/>
            <person name="Ye F."/>
            <person name="Su P."/>
            <person name="Kiefer A.F."/>
            <person name="Nichols A."/>
            <person name="Cepeda A.J."/>
            <person name="Yan W."/>
            <person name="Fan B."/>
            <person name="Jiang Y."/>
            <person name="Adhikari A."/>
            <person name="Zheng C.-J."/>
            <person name="Schuster L."/>
            <person name="Cowan T.M."/>
            <person name="Smanski M.J."/>
            <person name="Chevrette M.G."/>
            <person name="De Carvalho L.P.S."/>
            <person name="Shen B."/>
        </authorList>
    </citation>
    <scope>NUCLEOTIDE SEQUENCE [LARGE SCALE GENOMIC DNA]</scope>
    <source>
        <strain evidence="7 8">NPDC049639</strain>
    </source>
</reference>
<proteinExistence type="predicted"/>
<evidence type="ECO:0000259" key="5">
    <source>
        <dbReference type="Pfam" id="PF02875"/>
    </source>
</evidence>
<gene>
    <name evidence="7" type="ORF">ACIB24_04975</name>
</gene>
<keyword evidence="4" id="KW-0472">Membrane</keyword>
<keyword evidence="3" id="KW-0067">ATP-binding</keyword>
<dbReference type="RefSeq" id="WP_398275996.1">
    <property type="nucleotide sequence ID" value="NZ_JBITLV010000001.1"/>
</dbReference>
<keyword evidence="4" id="KW-1133">Transmembrane helix</keyword>
<dbReference type="InterPro" id="IPR036615">
    <property type="entry name" value="Mur_ligase_C_dom_sf"/>
</dbReference>
<keyword evidence="8" id="KW-1185">Reference proteome</keyword>
<feature type="transmembrane region" description="Helical" evidence="4">
    <location>
        <begin position="110"/>
        <end position="132"/>
    </location>
</feature>